<name>A0A3L6PD07_PANMI</name>
<dbReference type="AlphaFoldDB" id="A0A3L6PD07"/>
<dbReference type="Proteomes" id="UP000275267">
    <property type="component" value="Unassembled WGS sequence"/>
</dbReference>
<dbReference type="EMBL" id="PQIB02000050">
    <property type="protein sequence ID" value="RLM53047.1"/>
    <property type="molecule type" value="Genomic_DNA"/>
</dbReference>
<comment type="caution">
    <text evidence="1">The sequence shown here is derived from an EMBL/GenBank/DDBJ whole genome shotgun (WGS) entry which is preliminary data.</text>
</comment>
<protein>
    <submittedName>
        <fullName evidence="1">Uncharacterized protein</fullName>
    </submittedName>
</protein>
<gene>
    <name evidence="1" type="ORF">C2845_PMPSC006806</name>
</gene>
<organism evidence="1 2">
    <name type="scientific">Panicum miliaceum</name>
    <name type="common">Proso millet</name>
    <name type="synonym">Broomcorn millet</name>
    <dbReference type="NCBI Taxonomy" id="4540"/>
    <lineage>
        <taxon>Eukaryota</taxon>
        <taxon>Viridiplantae</taxon>
        <taxon>Streptophyta</taxon>
        <taxon>Embryophyta</taxon>
        <taxon>Tracheophyta</taxon>
        <taxon>Spermatophyta</taxon>
        <taxon>Magnoliopsida</taxon>
        <taxon>Liliopsida</taxon>
        <taxon>Poales</taxon>
        <taxon>Poaceae</taxon>
        <taxon>PACMAD clade</taxon>
        <taxon>Panicoideae</taxon>
        <taxon>Panicodae</taxon>
        <taxon>Paniceae</taxon>
        <taxon>Panicinae</taxon>
        <taxon>Panicum</taxon>
        <taxon>Panicum sect. Panicum</taxon>
    </lineage>
</organism>
<keyword evidence="2" id="KW-1185">Reference proteome</keyword>
<sequence length="65" mass="7256">MQVQNGRASSLQLPYAPQRAYTSHCDSGWAQNIVHDCVAPTHVSCLICPFTSMMNLEMILLSFIE</sequence>
<reference evidence="2" key="1">
    <citation type="journal article" date="2019" name="Nat. Commun.">
        <title>The genome of broomcorn millet.</title>
        <authorList>
            <person name="Zou C."/>
            <person name="Miki D."/>
            <person name="Li D."/>
            <person name="Tang Q."/>
            <person name="Xiao L."/>
            <person name="Rajput S."/>
            <person name="Deng P."/>
            <person name="Jia W."/>
            <person name="Huang R."/>
            <person name="Zhang M."/>
            <person name="Sun Y."/>
            <person name="Hu J."/>
            <person name="Fu X."/>
            <person name="Schnable P.S."/>
            <person name="Li F."/>
            <person name="Zhang H."/>
            <person name="Feng B."/>
            <person name="Zhu X."/>
            <person name="Liu R."/>
            <person name="Schnable J.C."/>
            <person name="Zhu J.-K."/>
            <person name="Zhang H."/>
        </authorList>
    </citation>
    <scope>NUCLEOTIDE SEQUENCE [LARGE SCALE GENOMIC DNA]</scope>
</reference>
<proteinExistence type="predicted"/>
<dbReference type="OrthoDB" id="10589185at2759"/>
<evidence type="ECO:0000313" key="2">
    <source>
        <dbReference type="Proteomes" id="UP000275267"/>
    </source>
</evidence>
<evidence type="ECO:0000313" key="1">
    <source>
        <dbReference type="EMBL" id="RLM53047.1"/>
    </source>
</evidence>
<accession>A0A3L6PD07</accession>